<protein>
    <submittedName>
        <fullName evidence="1">Uncharacterized protein</fullName>
    </submittedName>
</protein>
<dbReference type="InterPro" id="IPR056919">
    <property type="entry name" value="Phage_TAC_18"/>
</dbReference>
<sequence>MYDETIWNELDGEDARVDPQPEFMWIWRAWHRLSASRQRLTQGFGVPLGGTVIESSPGMIPWEVVQAWAQHHGYTHAEMALLDRCIIAMDRVFIEDWAQRMKRRMKK</sequence>
<organism evidence="1 2">
    <name type="scientific">Acetobacter pasteurianus</name>
    <name type="common">Acetobacter turbidans</name>
    <dbReference type="NCBI Taxonomy" id="438"/>
    <lineage>
        <taxon>Bacteria</taxon>
        <taxon>Pseudomonadati</taxon>
        <taxon>Pseudomonadota</taxon>
        <taxon>Alphaproteobacteria</taxon>
        <taxon>Acetobacterales</taxon>
        <taxon>Acetobacteraceae</taxon>
        <taxon>Acetobacter</taxon>
    </lineage>
</organism>
<evidence type="ECO:0000313" key="1">
    <source>
        <dbReference type="EMBL" id="OAZ69009.1"/>
    </source>
</evidence>
<gene>
    <name evidence="1" type="ORF">SRCM100623_02315</name>
</gene>
<accession>A0A1A0D1F5</accession>
<dbReference type="RefSeq" id="WP_231111179.1">
    <property type="nucleotide sequence ID" value="NZ_LYUD01000124.1"/>
</dbReference>
<proteinExistence type="predicted"/>
<reference evidence="1 2" key="1">
    <citation type="submission" date="2016-05" db="EMBL/GenBank/DDBJ databases">
        <title>Genome sequencing of Acetobacter pasteurianus strain SRCM100623.</title>
        <authorList>
            <person name="Song Y.R."/>
        </authorList>
    </citation>
    <scope>NUCLEOTIDE SEQUENCE [LARGE SCALE GENOMIC DNA]</scope>
    <source>
        <strain evidence="1 2">SRCM100623</strain>
    </source>
</reference>
<dbReference type="Proteomes" id="UP000093796">
    <property type="component" value="Unassembled WGS sequence"/>
</dbReference>
<comment type="caution">
    <text evidence="1">The sequence shown here is derived from an EMBL/GenBank/DDBJ whole genome shotgun (WGS) entry which is preliminary data.</text>
</comment>
<dbReference type="EMBL" id="LYUD01000124">
    <property type="protein sequence ID" value="OAZ69009.1"/>
    <property type="molecule type" value="Genomic_DNA"/>
</dbReference>
<dbReference type="PATRIC" id="fig|438.15.peg.2558"/>
<name>A0A1A0D1F5_ACEPA</name>
<dbReference type="Pfam" id="PF23812">
    <property type="entry name" value="Phage_TAC_18"/>
    <property type="match status" value="1"/>
</dbReference>
<dbReference type="AlphaFoldDB" id="A0A1A0D1F5"/>
<evidence type="ECO:0000313" key="2">
    <source>
        <dbReference type="Proteomes" id="UP000093796"/>
    </source>
</evidence>